<protein>
    <submittedName>
        <fullName evidence="3">S-layer homology domain-containing protein</fullName>
    </submittedName>
</protein>
<dbReference type="PANTHER" id="PTHR43308">
    <property type="entry name" value="OUTER MEMBRANE PROTEIN ALPHA-RELATED"/>
    <property type="match status" value="1"/>
</dbReference>
<dbReference type="InterPro" id="IPR051465">
    <property type="entry name" value="Cell_Envelope_Struct_Comp"/>
</dbReference>
<dbReference type="SUPFAM" id="SSF49373">
    <property type="entry name" value="Invasin/intimin cell-adhesion fragments"/>
    <property type="match status" value="1"/>
</dbReference>
<dbReference type="SMART" id="SM00635">
    <property type="entry name" value="BID_2"/>
    <property type="match status" value="1"/>
</dbReference>
<gene>
    <name evidence="3" type="ORF">P4H66_00295</name>
</gene>
<evidence type="ECO:0000259" key="2">
    <source>
        <dbReference type="PROSITE" id="PS51272"/>
    </source>
</evidence>
<sequence length="1086" mass="112270">MVRGKIIGGKRVKFSLMVMLCFTIIVSLLGPLMNAAQVYAAAGFSGGDGTVGNPYIVTTPEQLDAIRNNLGANYKLGNNIDLTAYLAQDGGGYNDGKFWRPIAEFVFQTFYGTFDGDGYVIRGLKINSAASQNNVGFFGTASMGATIKNIGLENVVVTSGSFVGGLVGVLQGPSTTISNSYVTGSVSGANYIGGLVGYQRDSSISNSYSSVKVTGSFAGGLVGYKDTSSVSTSYATGLVSGFNSGGLVGASPTGTVTDSFYDKSTTGGYDSGKGTPITTLEMQTQSTFGSAWDFASVWYMPLNQYPQLRKFMTHTPVANPDPSGGSVALGSVVTLTSGTAGASIYYTTNGEAPTTSSTLYSSPIILDDDLTIKAIAIATEKSDSEIMSKSYTITRAVAPTTGTLEMGTNSKTTKLNGVTDAMEYKVNSGVYKAITDTSVDNISVNAGDKIYVRIAATLQQPAASSAQELTVDLADIKPADVPSGTLTPGSNIGTTKLCGVTNAMEYSLDGEEYTLITTEPYADNINVNAGDTIYVRVAATVQQPASDVQELTVVQADIKQETTPVILSLTPGTNIGTTKLIGVTDVMEYKVNNDEYTKINSATVDNISVTAGDTIYVRIAATSEEPASEAQELIVAQGDIKTADEISATLTSTIGTVSKGGTADETITDIPYGTTVAEFKAAITVAEHAAFEIYDGDGTTVATELVTGSKVIVTDEDGIIMATYTVTVNAPSPVVTSVHVSPATANVVQGATKQLTATVTVMGGAAQTVEWASSNAQVSVSTNGLVTVAANAAPGDYTITATSTVDAGKKGIATIRVTSAEGSGTGTGSGSGTGTGSGSGTPAVTPVPTPVPTPIPTPTPEPAQPSVDVFKSDVVNGTNLVNAIESRVAEANKSTIENEFTDVKGHWAEKNINTFVKLKFIEGNGDGKFNPNGNITRAEFAAIISRVFDISGAAGHSVTLSDVGNHWAKDAIEKLTSAGILNGYGDGAFKPNQTISREEIVIILSRIVNLDHVNKNAAKGNFTDMASASSYAAGSIKDAAEAGIIDGKNSGTFDPQGYATRAEALTVILNVLNLNPQIKTILNGLN</sequence>
<dbReference type="Gene3D" id="2.60.40.1080">
    <property type="match status" value="1"/>
</dbReference>
<dbReference type="RefSeq" id="WP_326084738.1">
    <property type="nucleotide sequence ID" value="NZ_JARLKZ010000001.1"/>
</dbReference>
<organism evidence="3 4">
    <name type="scientific">Paenibacillus dokdonensis</name>
    <dbReference type="NCBI Taxonomy" id="2567944"/>
    <lineage>
        <taxon>Bacteria</taxon>
        <taxon>Bacillati</taxon>
        <taxon>Bacillota</taxon>
        <taxon>Bacilli</taxon>
        <taxon>Bacillales</taxon>
        <taxon>Paenibacillaceae</taxon>
        <taxon>Paenibacillus</taxon>
    </lineage>
</organism>
<feature type="compositionally biased region" description="Pro residues" evidence="1">
    <location>
        <begin position="845"/>
        <end position="863"/>
    </location>
</feature>
<feature type="domain" description="SLH" evidence="2">
    <location>
        <begin position="1019"/>
        <end position="1082"/>
    </location>
</feature>
<dbReference type="Pfam" id="PF13290">
    <property type="entry name" value="CHB_HEX_C_1"/>
    <property type="match status" value="1"/>
</dbReference>
<feature type="compositionally biased region" description="Gly residues" evidence="1">
    <location>
        <begin position="823"/>
        <end position="839"/>
    </location>
</feature>
<accession>A0ABU6GEZ4</accession>
<dbReference type="InterPro" id="IPR011493">
    <property type="entry name" value="GLUG"/>
</dbReference>
<dbReference type="PROSITE" id="PS51272">
    <property type="entry name" value="SLH"/>
    <property type="match status" value="3"/>
</dbReference>
<dbReference type="InterPro" id="IPR003343">
    <property type="entry name" value="Big_2"/>
</dbReference>
<evidence type="ECO:0000313" key="4">
    <source>
        <dbReference type="Proteomes" id="UP001344632"/>
    </source>
</evidence>
<dbReference type="InterPro" id="IPR008964">
    <property type="entry name" value="Invasin/intimin_cell_adhesion"/>
</dbReference>
<evidence type="ECO:0000313" key="3">
    <source>
        <dbReference type="EMBL" id="MEC0238309.1"/>
    </source>
</evidence>
<keyword evidence="4" id="KW-1185">Reference proteome</keyword>
<reference evidence="3 4" key="1">
    <citation type="submission" date="2023-03" db="EMBL/GenBank/DDBJ databases">
        <title>Bacillus Genome Sequencing.</title>
        <authorList>
            <person name="Dunlap C."/>
        </authorList>
    </citation>
    <scope>NUCLEOTIDE SEQUENCE [LARGE SCALE GENOMIC DNA]</scope>
    <source>
        <strain evidence="3 4">BD-525</strain>
    </source>
</reference>
<dbReference type="Pfam" id="PF07581">
    <property type="entry name" value="Glug"/>
    <property type="match status" value="1"/>
</dbReference>
<dbReference type="Gene3D" id="2.160.20.110">
    <property type="match status" value="1"/>
</dbReference>
<feature type="domain" description="SLH" evidence="2">
    <location>
        <begin position="955"/>
        <end position="1018"/>
    </location>
</feature>
<dbReference type="Pfam" id="PF02368">
    <property type="entry name" value="Big_2"/>
    <property type="match status" value="1"/>
</dbReference>
<dbReference type="EMBL" id="JARLKZ010000001">
    <property type="protein sequence ID" value="MEC0238309.1"/>
    <property type="molecule type" value="Genomic_DNA"/>
</dbReference>
<comment type="caution">
    <text evidence="3">The sequence shown here is derived from an EMBL/GenBank/DDBJ whole genome shotgun (WGS) entry which is preliminary data.</text>
</comment>
<feature type="domain" description="SLH" evidence="2">
    <location>
        <begin position="895"/>
        <end position="954"/>
    </location>
</feature>
<dbReference type="InterPro" id="IPR059177">
    <property type="entry name" value="GH29D-like_dom"/>
</dbReference>
<name>A0ABU6GEZ4_9BACL</name>
<feature type="region of interest" description="Disordered" evidence="1">
    <location>
        <begin position="818"/>
        <end position="866"/>
    </location>
</feature>
<dbReference type="Pfam" id="PF00395">
    <property type="entry name" value="SLH"/>
    <property type="match status" value="3"/>
</dbReference>
<dbReference type="Proteomes" id="UP001344632">
    <property type="component" value="Unassembled WGS sequence"/>
</dbReference>
<evidence type="ECO:0000256" key="1">
    <source>
        <dbReference type="SAM" id="MobiDB-lite"/>
    </source>
</evidence>
<proteinExistence type="predicted"/>
<dbReference type="InterPro" id="IPR001119">
    <property type="entry name" value="SLH_dom"/>
</dbReference>